<sequence length="107" mass="12474">MFSSSKTAIKMITAVIPNMNCKVDAFTSPRKPFSLHRVSQLSFFHRTMTTQAFLRMYISLRNLYNGTFKSFELTAQHFLFRRQIFRIFPIRSGVVSFIQKLSLLLGD</sequence>
<organism evidence="1 2">
    <name type="scientific">Acanthoscelides obtectus</name>
    <name type="common">Bean weevil</name>
    <name type="synonym">Bruchus obtectus</name>
    <dbReference type="NCBI Taxonomy" id="200917"/>
    <lineage>
        <taxon>Eukaryota</taxon>
        <taxon>Metazoa</taxon>
        <taxon>Ecdysozoa</taxon>
        <taxon>Arthropoda</taxon>
        <taxon>Hexapoda</taxon>
        <taxon>Insecta</taxon>
        <taxon>Pterygota</taxon>
        <taxon>Neoptera</taxon>
        <taxon>Endopterygota</taxon>
        <taxon>Coleoptera</taxon>
        <taxon>Polyphaga</taxon>
        <taxon>Cucujiformia</taxon>
        <taxon>Chrysomeloidea</taxon>
        <taxon>Chrysomelidae</taxon>
        <taxon>Bruchinae</taxon>
        <taxon>Bruchini</taxon>
        <taxon>Acanthoscelides</taxon>
    </lineage>
</organism>
<dbReference type="OrthoDB" id="10264505at2759"/>
<dbReference type="AlphaFoldDB" id="A0A9P0K236"/>
<reference evidence="1" key="1">
    <citation type="submission" date="2022-03" db="EMBL/GenBank/DDBJ databases">
        <authorList>
            <person name="Sayadi A."/>
        </authorList>
    </citation>
    <scope>NUCLEOTIDE SEQUENCE</scope>
</reference>
<accession>A0A9P0K236</accession>
<comment type="caution">
    <text evidence="1">The sequence shown here is derived from an EMBL/GenBank/DDBJ whole genome shotgun (WGS) entry which is preliminary data.</text>
</comment>
<evidence type="ECO:0000313" key="2">
    <source>
        <dbReference type="Proteomes" id="UP001152888"/>
    </source>
</evidence>
<name>A0A9P0K236_ACAOB</name>
<dbReference type="Proteomes" id="UP001152888">
    <property type="component" value="Unassembled WGS sequence"/>
</dbReference>
<protein>
    <submittedName>
        <fullName evidence="1">Uncharacterized protein</fullName>
    </submittedName>
</protein>
<evidence type="ECO:0000313" key="1">
    <source>
        <dbReference type="EMBL" id="CAH1962789.1"/>
    </source>
</evidence>
<keyword evidence="2" id="KW-1185">Reference proteome</keyword>
<proteinExistence type="predicted"/>
<dbReference type="EMBL" id="CAKOFQ010006703">
    <property type="protein sequence ID" value="CAH1962789.1"/>
    <property type="molecule type" value="Genomic_DNA"/>
</dbReference>
<gene>
    <name evidence="1" type="ORF">ACAOBT_LOCUS4852</name>
</gene>